<dbReference type="Gene3D" id="3.40.50.720">
    <property type="entry name" value="NAD(P)-binding Rossmann-like Domain"/>
    <property type="match status" value="1"/>
</dbReference>
<feature type="transmembrane region" description="Helical" evidence="7">
    <location>
        <begin position="142"/>
        <end position="164"/>
    </location>
</feature>
<feature type="chain" id="PRO_5032333092" description="EF-hand domain-containing protein" evidence="8">
    <location>
        <begin position="29"/>
        <end position="922"/>
    </location>
</feature>
<feature type="signal peptide" evidence="8">
    <location>
        <begin position="1"/>
        <end position="28"/>
    </location>
</feature>
<dbReference type="OrthoDB" id="414047at2759"/>
<keyword evidence="4 7" id="KW-1133">Transmembrane helix</keyword>
<dbReference type="InterPro" id="IPR011992">
    <property type="entry name" value="EF-hand-dom_pair"/>
</dbReference>
<dbReference type="InterPro" id="IPR002048">
    <property type="entry name" value="EF_hand_dom"/>
</dbReference>
<dbReference type="EMBL" id="CAJNDS010000384">
    <property type="protein sequence ID" value="CAE7200157.1"/>
    <property type="molecule type" value="Genomic_DNA"/>
</dbReference>
<sequence length="922" mass="101495">MKCAGSPRAGFSLKKLWLLFTLVAWADATAVQTRSGRALKPGTNVTNARLRGPASFEGMVESHAAVVASQPTPAAPPPAAGPSAQDLWRLFRQVLGYSVLACGIAFWVYWVPTKLCSEHENFLAEKLEGRTFSMYLAYRFNYWMDSQGLAAMGTILLVGILSLLTAGALLYAFCLGTSPVTGLWMCFVWASAASVDPTAPAIMGFVGILTTLGGLVLLAVLLTTISDYFAKQVEASKSGRDPVVEGGHLLLLGHSVQTKQLLEEFAICEADDKPTTVVILSSQPKQEVEDQIAAWNTDLGDLKLVVRCGKCCDKADLWKVGADCAKRIVIPEKLSSCSQQKLWNPILSQDESDASQMGILLTLKAQGKSGWPSNGYVAMSCCITTNLTYMQELYKDKTLILTSETIGRMMVQAVQDQGLCSVFNQLTGFSGDEFYVAGAEELGVVGKTFLELPFWFPVTVPLGVVREGEYLVNPEKSLEIQQDDSIILLADDDDAVQPVEGCYLDFARWTADRKPASFSEANANDGETVKALLCNLNARNCGCAVLAAMDSMTGPGSEVDLYCSLGEEEAREIVLSAQQRKEHFFENIKIRQVYSTPHDAMTSMYRIKDLPLETYDYVILLANASESVDRADEQTVAMVLQMKSLLAQRDAQKDFQPLVEICTQTAEEQLSAIGIQNMCNSTLLVSKALAMVAISSVNYGVLKDLLSPDGNQLDIMNLEDYLAEGETVPTFLTFAEAAAIVGRAAQQARNCQDLAVKIRHEVLIGWSEDGEYIINPKDKLVPRPWSLVQREFVRKTRADDDAEFWGAKGKEGFRTYLKKKFGTILNGWRALDQDRCGRLSFQEFCQACRAMGYHGNFKKLWAELDAKKTGMVSLMEIDADVGHYIGTFKLALLQKYGDMVTAWFQCIDVKREGRIQEPLLCT</sequence>
<dbReference type="GO" id="GO:0005509">
    <property type="term" value="F:calcium ion binding"/>
    <property type="evidence" value="ECO:0007669"/>
    <property type="project" value="InterPro"/>
</dbReference>
<evidence type="ECO:0000256" key="5">
    <source>
        <dbReference type="ARBA" id="ARBA00023065"/>
    </source>
</evidence>
<dbReference type="PANTHER" id="PTHR31563">
    <property type="entry name" value="ION CHANNEL POLLUX-RELATED"/>
    <property type="match status" value="1"/>
</dbReference>
<dbReference type="Gene3D" id="1.10.238.10">
    <property type="entry name" value="EF-hand"/>
    <property type="match status" value="1"/>
</dbReference>
<evidence type="ECO:0000313" key="11">
    <source>
        <dbReference type="Proteomes" id="UP000604046"/>
    </source>
</evidence>
<proteinExistence type="predicted"/>
<dbReference type="PROSITE" id="PS50222">
    <property type="entry name" value="EF_HAND_2"/>
    <property type="match status" value="1"/>
</dbReference>
<dbReference type="PANTHER" id="PTHR31563:SF10">
    <property type="entry name" value="ION CHANNEL POLLUX-RELATED"/>
    <property type="match status" value="1"/>
</dbReference>
<evidence type="ECO:0000256" key="6">
    <source>
        <dbReference type="ARBA" id="ARBA00023136"/>
    </source>
</evidence>
<keyword evidence="6 7" id="KW-0472">Membrane</keyword>
<evidence type="ECO:0000256" key="3">
    <source>
        <dbReference type="ARBA" id="ARBA00022692"/>
    </source>
</evidence>
<dbReference type="Pfam" id="PF06241">
    <property type="entry name" value="Castor_Poll_mid"/>
    <property type="match status" value="1"/>
</dbReference>
<feature type="transmembrane region" description="Helical" evidence="7">
    <location>
        <begin position="202"/>
        <end position="222"/>
    </location>
</feature>
<gene>
    <name evidence="10" type="ORF">SNAT2548_LOCUS5923</name>
</gene>
<evidence type="ECO:0000313" key="10">
    <source>
        <dbReference type="EMBL" id="CAE7200157.1"/>
    </source>
</evidence>
<dbReference type="InterPro" id="IPR044849">
    <property type="entry name" value="CASTOR/POLLUX/SYM8-like"/>
</dbReference>
<accession>A0A812JDF1</accession>
<dbReference type="SUPFAM" id="SSF47473">
    <property type="entry name" value="EF-hand"/>
    <property type="match status" value="1"/>
</dbReference>
<reference evidence="10" key="1">
    <citation type="submission" date="2021-02" db="EMBL/GenBank/DDBJ databases">
        <authorList>
            <person name="Dougan E. K."/>
            <person name="Rhodes N."/>
            <person name="Thang M."/>
            <person name="Chan C."/>
        </authorList>
    </citation>
    <scope>NUCLEOTIDE SEQUENCE</scope>
</reference>
<keyword evidence="3 7" id="KW-0812">Transmembrane</keyword>
<keyword evidence="2" id="KW-0813">Transport</keyword>
<keyword evidence="11" id="KW-1185">Reference proteome</keyword>
<dbReference type="GO" id="GO:0006811">
    <property type="term" value="P:monoatomic ion transport"/>
    <property type="evidence" value="ECO:0007669"/>
    <property type="project" value="UniProtKB-KW"/>
</dbReference>
<dbReference type="AlphaFoldDB" id="A0A812JDF1"/>
<feature type="transmembrane region" description="Helical" evidence="7">
    <location>
        <begin position="170"/>
        <end position="190"/>
    </location>
</feature>
<dbReference type="GO" id="GO:0012505">
    <property type="term" value="C:endomembrane system"/>
    <property type="evidence" value="ECO:0007669"/>
    <property type="project" value="UniProtKB-SubCell"/>
</dbReference>
<comment type="caution">
    <text evidence="10">The sequence shown here is derived from an EMBL/GenBank/DDBJ whole genome shotgun (WGS) entry which is preliminary data.</text>
</comment>
<keyword evidence="5" id="KW-0406">Ion transport</keyword>
<dbReference type="InterPro" id="IPR010420">
    <property type="entry name" value="CASTOR/POLLUX/SYM8_dom"/>
</dbReference>
<name>A0A812JDF1_9DINO</name>
<organism evidence="10 11">
    <name type="scientific">Symbiodinium natans</name>
    <dbReference type="NCBI Taxonomy" id="878477"/>
    <lineage>
        <taxon>Eukaryota</taxon>
        <taxon>Sar</taxon>
        <taxon>Alveolata</taxon>
        <taxon>Dinophyceae</taxon>
        <taxon>Suessiales</taxon>
        <taxon>Symbiodiniaceae</taxon>
        <taxon>Symbiodinium</taxon>
    </lineage>
</organism>
<evidence type="ECO:0000256" key="2">
    <source>
        <dbReference type="ARBA" id="ARBA00022448"/>
    </source>
</evidence>
<comment type="subcellular location">
    <subcellularLocation>
        <location evidence="1">Endomembrane system</location>
        <topology evidence="1">Multi-pass membrane protein</topology>
    </subcellularLocation>
</comment>
<feature type="transmembrane region" description="Helical" evidence="7">
    <location>
        <begin position="94"/>
        <end position="111"/>
    </location>
</feature>
<evidence type="ECO:0000256" key="4">
    <source>
        <dbReference type="ARBA" id="ARBA00022989"/>
    </source>
</evidence>
<feature type="domain" description="EF-hand" evidence="9">
    <location>
        <begin position="819"/>
        <end position="854"/>
    </location>
</feature>
<evidence type="ECO:0000256" key="7">
    <source>
        <dbReference type="SAM" id="Phobius"/>
    </source>
</evidence>
<dbReference type="Proteomes" id="UP000604046">
    <property type="component" value="Unassembled WGS sequence"/>
</dbReference>
<protein>
    <recommendedName>
        <fullName evidence="9">EF-hand domain-containing protein</fullName>
    </recommendedName>
</protein>
<evidence type="ECO:0000256" key="1">
    <source>
        <dbReference type="ARBA" id="ARBA00004127"/>
    </source>
</evidence>
<evidence type="ECO:0000256" key="8">
    <source>
        <dbReference type="SAM" id="SignalP"/>
    </source>
</evidence>
<keyword evidence="8" id="KW-0732">Signal</keyword>
<evidence type="ECO:0000259" key="9">
    <source>
        <dbReference type="PROSITE" id="PS50222"/>
    </source>
</evidence>